<keyword evidence="3" id="KW-0804">Transcription</keyword>
<gene>
    <name evidence="5" type="ORF">KQI68_01570</name>
</gene>
<evidence type="ECO:0000256" key="1">
    <source>
        <dbReference type="ARBA" id="ARBA00023015"/>
    </source>
</evidence>
<feature type="domain" description="HTH gntR-type" evidence="4">
    <location>
        <begin position="11"/>
        <end position="79"/>
    </location>
</feature>
<dbReference type="EMBL" id="JAHLQO010000001">
    <property type="protein sequence ID" value="MBU5668521.1"/>
    <property type="molecule type" value="Genomic_DNA"/>
</dbReference>
<dbReference type="SMART" id="SM00345">
    <property type="entry name" value="HTH_GNTR"/>
    <property type="match status" value="1"/>
</dbReference>
<dbReference type="Pfam" id="PF00392">
    <property type="entry name" value="GntR"/>
    <property type="match status" value="1"/>
</dbReference>
<evidence type="ECO:0000313" key="5">
    <source>
        <dbReference type="EMBL" id="MBU5668521.1"/>
    </source>
</evidence>
<sequence length="127" mass="14522">MKIILINNSSVPLYEQIKESIKENILKDKIKSGEKLPSVRNLSKELGVSILTVKKAYDELESEGFIESRQGLGTFVAEEDPNLRREEKQKILEENLSKAIEISKEIKLSKETFLELFEYLYGGEENG</sequence>
<accession>A0ABS6FGZ0</accession>
<dbReference type="InterPro" id="IPR000524">
    <property type="entry name" value="Tscrpt_reg_HTH_GntR"/>
</dbReference>
<dbReference type="PANTHER" id="PTHR38445">
    <property type="entry name" value="HTH-TYPE TRANSCRIPTIONAL REPRESSOR YTRA"/>
    <property type="match status" value="1"/>
</dbReference>
<dbReference type="PANTHER" id="PTHR38445:SF7">
    <property type="entry name" value="GNTR-FAMILY TRANSCRIPTIONAL REGULATOR"/>
    <property type="match status" value="1"/>
</dbReference>
<protein>
    <submittedName>
        <fullName evidence="5">GntR family transcriptional regulator</fullName>
    </submittedName>
</protein>
<dbReference type="PROSITE" id="PS50949">
    <property type="entry name" value="HTH_GNTR"/>
    <property type="match status" value="1"/>
</dbReference>
<evidence type="ECO:0000259" key="4">
    <source>
        <dbReference type="PROSITE" id="PS50949"/>
    </source>
</evidence>
<proteinExistence type="predicted"/>
<evidence type="ECO:0000256" key="2">
    <source>
        <dbReference type="ARBA" id="ARBA00023125"/>
    </source>
</evidence>
<organism evidence="5 6">
    <name type="scientific">Peptoniphilus ovalis</name>
    <dbReference type="NCBI Taxonomy" id="2841503"/>
    <lineage>
        <taxon>Bacteria</taxon>
        <taxon>Bacillati</taxon>
        <taxon>Bacillota</taxon>
        <taxon>Tissierellia</taxon>
        <taxon>Tissierellales</taxon>
        <taxon>Peptoniphilaceae</taxon>
        <taxon>Peptoniphilus</taxon>
    </lineage>
</organism>
<keyword evidence="1" id="KW-0805">Transcription regulation</keyword>
<evidence type="ECO:0000256" key="3">
    <source>
        <dbReference type="ARBA" id="ARBA00023163"/>
    </source>
</evidence>
<dbReference type="CDD" id="cd07377">
    <property type="entry name" value="WHTH_GntR"/>
    <property type="match status" value="1"/>
</dbReference>
<keyword evidence="2" id="KW-0238">DNA-binding</keyword>
<reference evidence="5 6" key="1">
    <citation type="submission" date="2021-06" db="EMBL/GenBank/DDBJ databases">
        <authorList>
            <person name="Sun Q."/>
            <person name="Li D."/>
        </authorList>
    </citation>
    <scope>NUCLEOTIDE SEQUENCE [LARGE SCALE GENOMIC DNA]</scope>
    <source>
        <strain evidence="5 6">MSJ-1</strain>
    </source>
</reference>
<name>A0ABS6FGZ0_9FIRM</name>
<dbReference type="Proteomes" id="UP000783742">
    <property type="component" value="Unassembled WGS sequence"/>
</dbReference>
<dbReference type="RefSeq" id="WP_216548300.1">
    <property type="nucleotide sequence ID" value="NZ_JAHLQO010000001.1"/>
</dbReference>
<keyword evidence="6" id="KW-1185">Reference proteome</keyword>
<evidence type="ECO:0000313" key="6">
    <source>
        <dbReference type="Proteomes" id="UP000783742"/>
    </source>
</evidence>
<comment type="caution">
    <text evidence="5">The sequence shown here is derived from an EMBL/GenBank/DDBJ whole genome shotgun (WGS) entry which is preliminary data.</text>
</comment>